<evidence type="ECO:0000256" key="2">
    <source>
        <dbReference type="ARBA" id="ARBA00023015"/>
    </source>
</evidence>
<reference evidence="8 9" key="1">
    <citation type="submission" date="2017-09" db="EMBL/GenBank/DDBJ databases">
        <title>Genome sequencing of Besnoitia besnoiti strain Bb-Ger1.</title>
        <authorList>
            <person name="Schares G."/>
            <person name="Venepally P."/>
            <person name="Lorenzi H.A."/>
        </authorList>
    </citation>
    <scope>NUCLEOTIDE SEQUENCE [LARGE SCALE GENOMIC DNA]</scope>
    <source>
        <strain evidence="8 9">Bb-Ger1</strain>
    </source>
</reference>
<feature type="compositionally biased region" description="Basic and acidic residues" evidence="6">
    <location>
        <begin position="1965"/>
        <end position="1975"/>
    </location>
</feature>
<gene>
    <name evidence="8" type="ORF">BESB_035290</name>
</gene>
<feature type="compositionally biased region" description="Basic and acidic residues" evidence="6">
    <location>
        <begin position="344"/>
        <end position="357"/>
    </location>
</feature>
<dbReference type="Gene3D" id="1.20.5.2050">
    <property type="match status" value="3"/>
</dbReference>
<feature type="region of interest" description="Disordered" evidence="6">
    <location>
        <begin position="1300"/>
        <end position="1352"/>
    </location>
</feature>
<feature type="domain" description="AP2/ERF" evidence="7">
    <location>
        <begin position="542"/>
        <end position="589"/>
    </location>
</feature>
<feature type="compositionally biased region" description="Polar residues" evidence="6">
    <location>
        <begin position="331"/>
        <end position="341"/>
    </location>
</feature>
<dbReference type="VEuPathDB" id="ToxoDB:BESB_035290"/>
<dbReference type="EMBL" id="NWUJ01000002">
    <property type="protein sequence ID" value="PFH37071.1"/>
    <property type="molecule type" value="Genomic_DNA"/>
</dbReference>
<evidence type="ECO:0000259" key="7">
    <source>
        <dbReference type="Pfam" id="PF00847"/>
    </source>
</evidence>
<accession>A0A2A9ML83</accession>
<feature type="compositionally biased region" description="Polar residues" evidence="6">
    <location>
        <begin position="283"/>
        <end position="295"/>
    </location>
</feature>
<dbReference type="RefSeq" id="XP_029221080.1">
    <property type="nucleotide sequence ID" value="XM_029362115.1"/>
</dbReference>
<comment type="caution">
    <text evidence="8">The sequence shown here is derived from an EMBL/GenBank/DDBJ whole genome shotgun (WGS) entry which is preliminary data.</text>
</comment>
<dbReference type="GO" id="GO:0003677">
    <property type="term" value="F:DNA binding"/>
    <property type="evidence" value="ECO:0007669"/>
    <property type="project" value="UniProtKB-KW"/>
</dbReference>
<protein>
    <submittedName>
        <fullName evidence="8">AP2 domain transcription factor AP2X-7</fullName>
    </submittedName>
</protein>
<dbReference type="InterPro" id="IPR001471">
    <property type="entry name" value="AP2/ERF_dom"/>
</dbReference>
<feature type="region of interest" description="Disordered" evidence="6">
    <location>
        <begin position="272"/>
        <end position="357"/>
    </location>
</feature>
<dbReference type="KEGG" id="bbes:BESB_035290"/>
<dbReference type="OrthoDB" id="333074at2759"/>
<feature type="region of interest" description="Disordered" evidence="6">
    <location>
        <begin position="692"/>
        <end position="724"/>
    </location>
</feature>
<evidence type="ECO:0000313" key="9">
    <source>
        <dbReference type="Proteomes" id="UP000224006"/>
    </source>
</evidence>
<evidence type="ECO:0000256" key="6">
    <source>
        <dbReference type="SAM" id="MobiDB-lite"/>
    </source>
</evidence>
<evidence type="ECO:0000256" key="1">
    <source>
        <dbReference type="ARBA" id="ARBA00004123"/>
    </source>
</evidence>
<evidence type="ECO:0000313" key="8">
    <source>
        <dbReference type="EMBL" id="PFH37071.1"/>
    </source>
</evidence>
<feature type="compositionally biased region" description="Low complexity" evidence="6">
    <location>
        <begin position="514"/>
        <end position="523"/>
    </location>
</feature>
<keyword evidence="4" id="KW-0804">Transcription</keyword>
<evidence type="ECO:0000256" key="3">
    <source>
        <dbReference type="ARBA" id="ARBA00023125"/>
    </source>
</evidence>
<dbReference type="Pfam" id="PF00847">
    <property type="entry name" value="AP2"/>
    <property type="match status" value="3"/>
</dbReference>
<keyword evidence="3" id="KW-0238">DNA-binding</keyword>
<comment type="subcellular location">
    <subcellularLocation>
        <location evidence="1">Nucleus</location>
    </subcellularLocation>
</comment>
<feature type="region of interest" description="Disordered" evidence="6">
    <location>
        <begin position="148"/>
        <end position="187"/>
    </location>
</feature>
<name>A0A2A9ML83_BESBE</name>
<dbReference type="GO" id="GO:0003700">
    <property type="term" value="F:DNA-binding transcription factor activity"/>
    <property type="evidence" value="ECO:0007669"/>
    <property type="project" value="InterPro"/>
</dbReference>
<proteinExistence type="predicted"/>
<evidence type="ECO:0000256" key="4">
    <source>
        <dbReference type="ARBA" id="ARBA00023163"/>
    </source>
</evidence>
<sequence length="1996" mass="189586">MTEAIPAAGLAPLTASGDTVAGVVEAAEQPQNDALCGVAAAPLVSSEGLQMAAAGDVEAVKSAGAAAADELLHLHLGENAAAPEAANLELLQLKPESVALPTQLQLEQLNALQQHVQNQLLQAAATTGTPVPDGEAEGMQIDPGAGVAERAAGDEKETGPGAGPHFTRKRKAAWGGESGGAEGEPGSAALLLPATGGATDMNEVQADHLRLLVLQQGAKAGAAGVPLGVAAVGGRVTPSATGLSFPSLQFPEEPQSPEKASALPSLLGVSKKSRRGMQASDPGLNSSSLSPSRGTETGKPTPANPLLLLGDADHHSASSLSTPHGTGGHGNSTEATPSSAAGSGDRKVKREEMEPIKTRRSARAAAAAAAAQAAAAMAAAAAGEAAKADAVGKEKELSAGPQDFSHAAVARAASQPGALASIPAVQGAGVYLDQTSAALSGLVVPGLGKGGLSAPGIPAPGLPGAAAGCAPVQAGVSAALLPAMTSAGLAGAAPGAVSSLLPSTTTTRGSHAPGAAGAQAAAGAQGAAETGEYERNDLLMRPGVSYYGGRQAWVAEIKYGGRRRFKVFSVAKYGYEGAKQMAVDTRERWEEAREAGELDQLMMSSQRHQCPVQSGVKGVYYDTARKGWRVVVTLNCRQMSKFFLASKFGNAEAKRLAIECRQMWLDAIQNGRADDVFEKARKLVSFKTKGAANNAANGGHSSGAPGAAPGATGAHPPPSASAGASVGVCGGAPGGLQGSQGALLGAARFAGNGAAAAGSPHQAMGAAGVGGPDLPHASSVLLAAAASGGAAGGLGGLQGPSPGLLNSSLTSCLGKFGATPPGTGLSADGTSSSCLFSANAAAPSLNLRDASNELLLAAAAANASSAHAGTAALLSGLPGGAAGVPGAAGVSQNGTAGATGGEGASSLAAAAAAAAFLTPASLSSVPRGVRDPAATAGNAGAGGAPTDEAAAAGAQGGAAAPAGGPSAASFGLAAFTGAGGAPGAAASGADGASGAAGAAGTAAGAALLAAASQQGFDPKLLQQQQLAEQQLMLQQWGEAAAAFAGGVGIPQGLFSSAAGCADGDGNAGAMRDPAAAANHQQLQLQLLQELNRGASLPPLLDVLWGQNAAAAGAAAAAARGAGATPGPEGTCAVGENGELFALQTGAGRTAAGGAVGVGLGGQEEGGAAGGEGAAAQSACGLSAPVLSLLLQQQGLHQQQLAAAARGCGAAPGSGAAPLCGFNRDGNLVMMPSPIVGGAQGCALSGPLAGDGVGGEKAAAGQLGAVGASAAVGSGMGQLGAGALLGAAGASGSVAAAAAGAGSSKRRRGQQGAAGGLQTPGQNAGHSGAAAGVAGGAGGSLRRHQRGGKDAAAGFGGAGAGGATGVPGADGVGGKAPGAAGAGVGTGTESSTCDVRGVYLDTRNNAWAATMGVHGRNVKKSFAVAKHGYETALQLAIHARRQLERIYWGSSPGDEPGAASSLLGLSGGRGSGGALSAAAAAAGPTASVNNSAALTAPLPETPAAAGPQTLIHSQQPLSVSLQGLCWPGTGGVAQTGAATACTRPDDDMAAATSMAALRGAILDPASLSRLSGENASTAEAAARTAVAAGSLLYGAPFGSSLPAGLAANPAMVAPNSSVAGVAGANAAELPVAPGGVANAAASRLRAGGVSSEEGAAGASGVPGAVEGVLAGAGAESLLSASAPGLTQAAAGSTAGVLPGGPTLLGSGLEAREAAGSPNVANLIASSAAAGGSPSGGLIVRDALAALLLQLDPQQRMALLQGDVNSLNSLQAAFLQNSQFVSASCSPEATSQLFVGGNGAPAAALGAAGAAPSLVLPGATAEGAAAMGGGVAGLLSGLTEDALVREKELLAAGGDRAKEAAGAGEITDGKTGVDASAAKVEQASALAFGPGHEEAAEKKGEQAAMGAGVAEGKEDQVVAAAGLAAGLPSVESGGALTEAAGADMPQQLQQAPQEEGQVNAGLNGKQHAAEERNEGAKSEAAPVSAAQDQAAEVAGVDA</sequence>
<feature type="domain" description="AP2/ERF" evidence="7">
    <location>
        <begin position="1393"/>
        <end position="1443"/>
    </location>
</feature>
<dbReference type="GeneID" id="40308510"/>
<feature type="domain" description="AP2/ERF" evidence="7">
    <location>
        <begin position="614"/>
        <end position="663"/>
    </location>
</feature>
<keyword evidence="2" id="KW-0805">Transcription regulation</keyword>
<feature type="compositionally biased region" description="Low complexity" evidence="6">
    <location>
        <begin position="1978"/>
        <end position="1989"/>
    </location>
</feature>
<feature type="region of interest" description="Disordered" evidence="6">
    <location>
        <begin position="1939"/>
        <end position="1996"/>
    </location>
</feature>
<organism evidence="8 9">
    <name type="scientific">Besnoitia besnoiti</name>
    <name type="common">Apicomplexan protozoan</name>
    <dbReference type="NCBI Taxonomy" id="94643"/>
    <lineage>
        <taxon>Eukaryota</taxon>
        <taxon>Sar</taxon>
        <taxon>Alveolata</taxon>
        <taxon>Apicomplexa</taxon>
        <taxon>Conoidasida</taxon>
        <taxon>Coccidia</taxon>
        <taxon>Eucoccidiorida</taxon>
        <taxon>Eimeriorina</taxon>
        <taxon>Sarcocystidae</taxon>
        <taxon>Besnoitia</taxon>
    </lineage>
</organism>
<keyword evidence="9" id="KW-1185">Reference proteome</keyword>
<keyword evidence="5" id="KW-0539">Nucleus</keyword>
<feature type="compositionally biased region" description="Low complexity" evidence="6">
    <location>
        <begin position="1943"/>
        <end position="1955"/>
    </location>
</feature>
<dbReference type="GO" id="GO:0005634">
    <property type="term" value="C:nucleus"/>
    <property type="evidence" value="ECO:0007669"/>
    <property type="project" value="UniProtKB-SubCell"/>
</dbReference>
<dbReference type="Proteomes" id="UP000224006">
    <property type="component" value="Chromosome II"/>
</dbReference>
<evidence type="ECO:0000256" key="5">
    <source>
        <dbReference type="ARBA" id="ARBA00023242"/>
    </source>
</evidence>
<feature type="region of interest" description="Disordered" evidence="6">
    <location>
        <begin position="503"/>
        <end position="523"/>
    </location>
</feature>